<dbReference type="Pfam" id="PF04338">
    <property type="entry name" value="DUF481"/>
    <property type="match status" value="1"/>
</dbReference>
<protein>
    <recommendedName>
        <fullName evidence="3">DUF481 domain-containing protein</fullName>
    </recommendedName>
</protein>
<proteinExistence type="predicted"/>
<evidence type="ECO:0008006" key="3">
    <source>
        <dbReference type="Google" id="ProtNLM"/>
    </source>
</evidence>
<reference evidence="1 2" key="1">
    <citation type="submission" date="2018-06" db="EMBL/GenBank/DDBJ databases">
        <title>Mucibacter soli gen. nov., sp. nov., a new member of the family Chitinophagaceae producing mucin.</title>
        <authorList>
            <person name="Kim M.-K."/>
            <person name="Park S."/>
            <person name="Kim T.-S."/>
            <person name="Joung Y."/>
            <person name="Han J.-H."/>
            <person name="Kim S.B."/>
        </authorList>
    </citation>
    <scope>NUCLEOTIDE SEQUENCE [LARGE SCALE GENOMIC DNA]</scope>
    <source>
        <strain evidence="1 2">R1-15</strain>
    </source>
</reference>
<gene>
    <name evidence="1" type="ORF">DN068_05090</name>
</gene>
<organism evidence="1 2">
    <name type="scientific">Taibaiella soli</name>
    <dbReference type="NCBI Taxonomy" id="1649169"/>
    <lineage>
        <taxon>Bacteria</taxon>
        <taxon>Pseudomonadati</taxon>
        <taxon>Bacteroidota</taxon>
        <taxon>Chitinophagia</taxon>
        <taxon>Chitinophagales</taxon>
        <taxon>Chitinophagaceae</taxon>
        <taxon>Taibaiella</taxon>
    </lineage>
</organism>
<evidence type="ECO:0000313" key="1">
    <source>
        <dbReference type="EMBL" id="PZF74069.1"/>
    </source>
</evidence>
<dbReference type="OrthoDB" id="789864at2"/>
<accession>A0A2W2BCV8</accession>
<dbReference type="Proteomes" id="UP000248745">
    <property type="component" value="Unassembled WGS sequence"/>
</dbReference>
<dbReference type="EMBL" id="QKTW01000007">
    <property type="protein sequence ID" value="PZF74069.1"/>
    <property type="molecule type" value="Genomic_DNA"/>
</dbReference>
<comment type="caution">
    <text evidence="1">The sequence shown here is derived from an EMBL/GenBank/DDBJ whole genome shotgun (WGS) entry which is preliminary data.</text>
</comment>
<sequence>MLPFVRKLLLGITLLLNSLICFSQYNDSTRYYTGLISTGSYNKTDGSRSYLLTNKLNAGVRRKDVELNFNNTWVYGAADDALTNNDFNSNFNCNLYKLAPHAYYWGLGAYTTSISLKVNNQYQAGGGLAYNIIDRGKIKFNVSDGLIYENSDIFTSDTIRDKYHTGRNSLRVQLKADTGIFKLNASAYLQNSLWTKNDVIVKVDASLTVRIIKWLSVTMAYSYNRVSRTGRENTLLTYGLTLEHYY</sequence>
<dbReference type="AlphaFoldDB" id="A0A2W2BCV8"/>
<evidence type="ECO:0000313" key="2">
    <source>
        <dbReference type="Proteomes" id="UP000248745"/>
    </source>
</evidence>
<name>A0A2W2BCV8_9BACT</name>
<keyword evidence="2" id="KW-1185">Reference proteome</keyword>
<dbReference type="InterPro" id="IPR007433">
    <property type="entry name" value="DUF481"/>
</dbReference>